<dbReference type="Pfam" id="PF06454">
    <property type="entry name" value="THH1_TOM1-3_dom"/>
    <property type="match status" value="1"/>
</dbReference>
<keyword evidence="2" id="KW-0812">Transmembrane</keyword>
<evidence type="ECO:0000256" key="1">
    <source>
        <dbReference type="SAM" id="MobiDB-lite"/>
    </source>
</evidence>
<evidence type="ECO:0000256" key="2">
    <source>
        <dbReference type="SAM" id="Phobius"/>
    </source>
</evidence>
<feature type="compositionally biased region" description="Low complexity" evidence="1">
    <location>
        <begin position="799"/>
        <end position="810"/>
    </location>
</feature>
<keyword evidence="2" id="KW-0472">Membrane</keyword>
<dbReference type="AlphaFoldDB" id="F4PTL8"/>
<accession>F4PTL8</accession>
<proteinExistence type="predicted"/>
<feature type="transmembrane region" description="Helical" evidence="2">
    <location>
        <begin position="675"/>
        <end position="701"/>
    </location>
</feature>
<dbReference type="GO" id="GO:0006935">
    <property type="term" value="P:chemotaxis"/>
    <property type="evidence" value="ECO:0007669"/>
    <property type="project" value="TreeGrafter"/>
</dbReference>
<evidence type="ECO:0000313" key="4">
    <source>
        <dbReference type="EMBL" id="EGG21688.1"/>
    </source>
</evidence>
<organism evidence="4 5">
    <name type="scientific">Cavenderia fasciculata</name>
    <name type="common">Slime mold</name>
    <name type="synonym">Dictyostelium fasciculatum</name>
    <dbReference type="NCBI Taxonomy" id="261658"/>
    <lineage>
        <taxon>Eukaryota</taxon>
        <taxon>Amoebozoa</taxon>
        <taxon>Evosea</taxon>
        <taxon>Eumycetozoa</taxon>
        <taxon>Dictyostelia</taxon>
        <taxon>Acytosteliales</taxon>
        <taxon>Cavenderiaceae</taxon>
        <taxon>Cavenderia</taxon>
    </lineage>
</organism>
<protein>
    <recommendedName>
        <fullName evidence="3">THH1/TOM1/TOM3 domain-containing protein</fullName>
    </recommendedName>
</protein>
<feature type="transmembrane region" description="Helical" evidence="2">
    <location>
        <begin position="623"/>
        <end position="645"/>
    </location>
</feature>
<feature type="region of interest" description="Disordered" evidence="1">
    <location>
        <begin position="799"/>
        <end position="824"/>
    </location>
</feature>
<dbReference type="PANTHER" id="PTHR32102:SF13">
    <property type="entry name" value="THH1_TOM1_TOM3 DOMAIN-CONTAINING PROTEIN"/>
    <property type="match status" value="1"/>
</dbReference>
<dbReference type="Proteomes" id="UP000007797">
    <property type="component" value="Unassembled WGS sequence"/>
</dbReference>
<sequence>MDNGQYLVGAAAQCATAGTCSSVCGYQCQTNGVTGCIYTPAVDSGNCQAVQNSTWNAARGICQVTVPQTTCTSRPNHIWLNCAAKSVSECYSPLGSDPLEDNLCVLVSTKCNTKEECEASGGCSDAYFFQSKQTVNYTNGLGKCVHGHYAYKSNWPVPTCLDDSENDSPKGCFSSTPLVFTEAECLELGPDYSWWAPAITQAQCTSQMGCKTIDTAQQNLPNNYRFNQMDQDLCETCSDISHEWTNMFEWIPGVWTPSIPVKPQWIKPDFRHSSSIQKVLDFGAIATELNYGYYTHVSDLLRSASLCRMERVEENLNSISCSCSGPGGSECFTTSALMLGETKPCANEQSSFSFSYGMLQFKESSVPFACTSVLVSQVSRQLFKATELQTLSSNFVSYRKPDDFALLNSRGAIIGTILSDGVKIQAQGVNSYTLCFSSSATPESYKLSVLDFVIEEDILVPMEVNITSIIDSTDNITYKCAFLPNVNPTATYLLVARIDDYQNKQKEVFDKGATGLIYTLAVIFLLASIWGLVQLAITGYKCYQGLEKPKLVHSLIVTVTVFMLIRSIYFFILPSGKLSTSAVADYILVVLPTFIYFTAFTIIIVLWYIIVKSRTQRNILRRIGLMIGTINAILYILFIIIILVFHLTESNPTNDCIGRMVVEANTTTPQRIVSIVYAVVQAVISLVIGAAFVYLGGTLYFMMRFKKVDVDNDHRDQQQKRISVVTLACSVGFILHCVFVLILVGAEPSNIIFSFIGLLITEVIPVISILYSYNQGSLSGVKQTTNTSKLSYVTDSRENFNSSANSSSVNRTTYDSSFTSSSRG</sequence>
<name>F4PTL8_CACFS</name>
<dbReference type="OrthoDB" id="2109252at2759"/>
<feature type="transmembrane region" description="Helical" evidence="2">
    <location>
        <begin position="516"/>
        <end position="539"/>
    </location>
</feature>
<keyword evidence="5" id="KW-1185">Reference proteome</keyword>
<feature type="transmembrane region" description="Helical" evidence="2">
    <location>
        <begin position="586"/>
        <end position="611"/>
    </location>
</feature>
<feature type="domain" description="THH1/TOM1/TOM3" evidence="3">
    <location>
        <begin position="515"/>
        <end position="771"/>
    </location>
</feature>
<dbReference type="EMBL" id="GL883010">
    <property type="protein sequence ID" value="EGG21688.1"/>
    <property type="molecule type" value="Genomic_DNA"/>
</dbReference>
<feature type="transmembrane region" description="Helical" evidence="2">
    <location>
        <begin position="751"/>
        <end position="773"/>
    </location>
</feature>
<gene>
    <name evidence="4" type="ORF">DFA_01574</name>
</gene>
<feature type="transmembrane region" description="Helical" evidence="2">
    <location>
        <begin position="722"/>
        <end position="745"/>
    </location>
</feature>
<dbReference type="InterPro" id="IPR009457">
    <property type="entry name" value="THH1/TOM1/TOM3_dom"/>
</dbReference>
<evidence type="ECO:0000313" key="5">
    <source>
        <dbReference type="Proteomes" id="UP000007797"/>
    </source>
</evidence>
<keyword evidence="2" id="KW-1133">Transmembrane helix</keyword>
<evidence type="ECO:0000259" key="3">
    <source>
        <dbReference type="Pfam" id="PF06454"/>
    </source>
</evidence>
<dbReference type="KEGG" id="dfa:DFA_01574"/>
<dbReference type="GeneID" id="14872634"/>
<reference evidence="5" key="1">
    <citation type="journal article" date="2011" name="Genome Res.">
        <title>Phylogeny-wide analysis of social amoeba genomes highlights ancient origins for complex intercellular communication.</title>
        <authorList>
            <person name="Heidel A.J."/>
            <person name="Lawal H.M."/>
            <person name="Felder M."/>
            <person name="Schilde C."/>
            <person name="Helps N.R."/>
            <person name="Tunggal B."/>
            <person name="Rivero F."/>
            <person name="John U."/>
            <person name="Schleicher M."/>
            <person name="Eichinger L."/>
            <person name="Platzer M."/>
            <person name="Noegel A.A."/>
            <person name="Schaap P."/>
            <person name="Gloeckner G."/>
        </authorList>
    </citation>
    <scope>NUCLEOTIDE SEQUENCE [LARGE SCALE GENOMIC DNA]</scope>
    <source>
        <strain evidence="5">SH3</strain>
    </source>
</reference>
<feature type="transmembrane region" description="Helical" evidence="2">
    <location>
        <begin position="551"/>
        <end position="574"/>
    </location>
</feature>
<dbReference type="RefSeq" id="XP_004359538.1">
    <property type="nucleotide sequence ID" value="XM_004359481.1"/>
</dbReference>
<feature type="compositionally biased region" description="Polar residues" evidence="1">
    <location>
        <begin position="811"/>
        <end position="824"/>
    </location>
</feature>
<dbReference type="PANTHER" id="PTHR32102">
    <property type="entry name" value="DUF1084 DOMAIN-CONTAINING PROTEIN-RELATED"/>
    <property type="match status" value="1"/>
</dbReference>